<protein>
    <submittedName>
        <fullName evidence="4">Uncharacterized protein</fullName>
    </submittedName>
</protein>
<evidence type="ECO:0000256" key="1">
    <source>
        <dbReference type="SAM" id="Coils"/>
    </source>
</evidence>
<organism evidence="4 5">
    <name type="scientific">Marinomonas colpomeniae</name>
    <dbReference type="NCBI Taxonomy" id="2774408"/>
    <lineage>
        <taxon>Bacteria</taxon>
        <taxon>Pseudomonadati</taxon>
        <taxon>Pseudomonadota</taxon>
        <taxon>Gammaproteobacteria</taxon>
        <taxon>Oceanospirillales</taxon>
        <taxon>Oceanospirillaceae</taxon>
        <taxon>Marinomonas</taxon>
    </lineage>
</organism>
<sequence length="506" mass="57457">MSKWLIWTLLELTTFLLLANVTFLVLSHLLKKKHQENTVKEQEASSEDVTSDNTEVSENQNAFKHLAHHLDLQINHAADSIRLYHEDQHETNTLKLWGTILKAERAIVLNQASATPKPILNRFLANLLYALSAPKLQTTDTNELNKNLKDMEEEFLQASELLVTKESLTKNQLLLNEDLRKNIDRATKRVNQLGIKQVELVRLQAEIDELQKKIKKIEATQKESATDYGEVQLHAPEIKKIQNSMSNTSFKQISTLSSLSNRQKMVIDQLKNEIEKTLKSNNSQGALEAQKVAIAKMERMSEESESLILQLDNELKSSNLSITSLKQDINAKDIKIAEMEAQLSSNNETAIGNLQTLHVNKKETLNSLRTGLDTALENMPTDGLIEQDKDTKMLERLLLESETCVTLLAQELDSAEDTNNELKAKVEALHSDSKTTSAESKSLLEQREKNRTLVQQTTDLKNKLLEIATSKNHQELRVTYNKKSLECDRLQLAFSDLEIKYLKTLN</sequence>
<feature type="transmembrane region" description="Helical" evidence="3">
    <location>
        <begin position="6"/>
        <end position="30"/>
    </location>
</feature>
<name>A0ABR8P1B5_9GAMM</name>
<feature type="coiled-coil region" evidence="1">
    <location>
        <begin position="294"/>
        <end position="342"/>
    </location>
</feature>
<evidence type="ECO:0000313" key="4">
    <source>
        <dbReference type="EMBL" id="MBD5772069.1"/>
    </source>
</evidence>
<dbReference type="EMBL" id="JACYFC010000004">
    <property type="protein sequence ID" value="MBD5772069.1"/>
    <property type="molecule type" value="Genomic_DNA"/>
</dbReference>
<proteinExistence type="predicted"/>
<accession>A0ABR8P1B5</accession>
<keyword evidence="5" id="KW-1185">Reference proteome</keyword>
<comment type="caution">
    <text evidence="4">The sequence shown here is derived from an EMBL/GenBank/DDBJ whole genome shotgun (WGS) entry which is preliminary data.</text>
</comment>
<gene>
    <name evidence="4" type="ORF">IF202_13565</name>
</gene>
<reference evidence="4 5" key="1">
    <citation type="submission" date="2020-09" db="EMBL/GenBank/DDBJ databases">
        <title>Marinomonas sp. nov., isolated from the cysticercosis algae of Qingdao, China.</title>
        <authorList>
            <person name="Sun X."/>
        </authorList>
    </citation>
    <scope>NUCLEOTIDE SEQUENCE [LARGE SCALE GENOMIC DNA]</scope>
    <source>
        <strain evidence="4 5">SM2066</strain>
    </source>
</reference>
<dbReference type="Proteomes" id="UP000604161">
    <property type="component" value="Unassembled WGS sequence"/>
</dbReference>
<evidence type="ECO:0000313" key="5">
    <source>
        <dbReference type="Proteomes" id="UP000604161"/>
    </source>
</evidence>
<evidence type="ECO:0000256" key="2">
    <source>
        <dbReference type="SAM" id="MobiDB-lite"/>
    </source>
</evidence>
<feature type="region of interest" description="Disordered" evidence="2">
    <location>
        <begin position="429"/>
        <end position="450"/>
    </location>
</feature>
<feature type="region of interest" description="Disordered" evidence="2">
    <location>
        <begin position="36"/>
        <end position="56"/>
    </location>
</feature>
<dbReference type="RefSeq" id="WP_191595448.1">
    <property type="nucleotide sequence ID" value="NZ_JACYFC010000004.1"/>
</dbReference>
<feature type="coiled-coil region" evidence="1">
    <location>
        <begin position="141"/>
        <end position="227"/>
    </location>
</feature>
<keyword evidence="3" id="KW-0472">Membrane</keyword>
<keyword evidence="3" id="KW-1133">Transmembrane helix</keyword>
<evidence type="ECO:0000256" key="3">
    <source>
        <dbReference type="SAM" id="Phobius"/>
    </source>
</evidence>
<keyword evidence="1" id="KW-0175">Coiled coil</keyword>
<keyword evidence="3" id="KW-0812">Transmembrane</keyword>